<comment type="caution">
    <text evidence="1">The sequence shown here is derived from an EMBL/GenBank/DDBJ whole genome shotgun (WGS) entry which is preliminary data.</text>
</comment>
<dbReference type="AlphaFoldDB" id="K1XX73"/>
<dbReference type="EMBL" id="AMFJ01036141">
    <property type="protein sequence ID" value="EKD24993.1"/>
    <property type="molecule type" value="Genomic_DNA"/>
</dbReference>
<gene>
    <name evidence="1" type="ORF">ACD_80C00134G0003</name>
</gene>
<organism evidence="1">
    <name type="scientific">uncultured bacterium</name>
    <name type="common">gcode 4</name>
    <dbReference type="NCBI Taxonomy" id="1234023"/>
    <lineage>
        <taxon>Bacteria</taxon>
        <taxon>environmental samples</taxon>
    </lineage>
</organism>
<evidence type="ECO:0000313" key="1">
    <source>
        <dbReference type="EMBL" id="EKD24993.1"/>
    </source>
</evidence>
<sequence>MIRNPLLECPLIWDLTFNEKYILYRWKQKNKNK</sequence>
<reference evidence="1" key="1">
    <citation type="journal article" date="2012" name="Science">
        <title>Fermentation, hydrogen, and sulfur metabolism in multiple uncultivated bacterial phyla.</title>
        <authorList>
            <person name="Wrighton K.C."/>
            <person name="Thomas B.C."/>
            <person name="Sharon I."/>
            <person name="Miller C.S."/>
            <person name="Castelle C.J."/>
            <person name="VerBerkmoes N.C."/>
            <person name="Wilkins M.J."/>
            <person name="Hettich R.L."/>
            <person name="Lipton M.S."/>
            <person name="Williams K.H."/>
            <person name="Long P.E."/>
            <person name="Banfield J.F."/>
        </authorList>
    </citation>
    <scope>NUCLEOTIDE SEQUENCE [LARGE SCALE GENOMIC DNA]</scope>
</reference>
<proteinExistence type="predicted"/>
<protein>
    <submittedName>
        <fullName evidence="1">Uncharacterized protein</fullName>
    </submittedName>
</protein>
<name>K1XX73_9BACT</name>
<accession>K1XX73</accession>